<dbReference type="Gene3D" id="1.20.5.170">
    <property type="match status" value="1"/>
</dbReference>
<dbReference type="EMBL" id="CP007453">
    <property type="protein sequence ID" value="AHM58130.1"/>
    <property type="molecule type" value="Genomic_DNA"/>
</dbReference>
<evidence type="ECO:0000256" key="1">
    <source>
        <dbReference type="SAM" id="Coils"/>
    </source>
</evidence>
<evidence type="ECO:0000313" key="2">
    <source>
        <dbReference type="EMBL" id="AHM58130.1"/>
    </source>
</evidence>
<dbReference type="HOGENOM" id="CLU_3117938_0_0_9"/>
<name>W8TBD6_PEPAC</name>
<sequence>MTEKNVSLEERIKELEALLKEKDEMINKLQAELKRKEVQCHRLERAGDDY</sequence>
<feature type="coiled-coil region" evidence="1">
    <location>
        <begin position="5"/>
        <end position="46"/>
    </location>
</feature>
<organism evidence="2 3">
    <name type="scientific">Peptoclostridium acidaminophilum DSM 3953</name>
    <dbReference type="NCBI Taxonomy" id="1286171"/>
    <lineage>
        <taxon>Bacteria</taxon>
        <taxon>Bacillati</taxon>
        <taxon>Bacillota</taxon>
        <taxon>Clostridia</taxon>
        <taxon>Peptostreptococcales</taxon>
        <taxon>Peptoclostridiaceae</taxon>
        <taxon>Peptoclostridium</taxon>
    </lineage>
</organism>
<gene>
    <name evidence="2" type="ORF">EAL2_808p06270</name>
</gene>
<accession>W8TBD6</accession>
<dbReference type="KEGG" id="eac:EAL2_808p06270"/>
<keyword evidence="1" id="KW-0175">Coiled coil</keyword>
<keyword evidence="2" id="KW-0614">Plasmid</keyword>
<protein>
    <submittedName>
        <fullName evidence="2">Uncharacterized protein</fullName>
    </submittedName>
</protein>
<reference evidence="2 3" key="1">
    <citation type="journal article" date="2014" name="Genome Announc.">
        <title>Complete Genome Sequence of Amino Acid-Utilizing Eubacterium acidaminophilum al-2 (DSM 3953).</title>
        <authorList>
            <person name="Poehlein A."/>
            <person name="Andreesen J.R."/>
            <person name="Daniel R."/>
        </authorList>
    </citation>
    <scope>NUCLEOTIDE SEQUENCE [LARGE SCALE GENOMIC DNA]</scope>
    <source>
        <strain evidence="2 3">DSM 3953</strain>
        <plasmid evidence="3">Plasmid EAL2_808p</plasmid>
    </source>
</reference>
<dbReference type="AlphaFoldDB" id="W8TBD6"/>
<evidence type="ECO:0000313" key="3">
    <source>
        <dbReference type="Proteomes" id="UP000019591"/>
    </source>
</evidence>
<proteinExistence type="predicted"/>
<geneLocation type="plasmid" evidence="2 3">
    <name>EAL2_808p</name>
</geneLocation>
<dbReference type="RefSeq" id="WP_148296002.1">
    <property type="nucleotide sequence ID" value="NZ_CP007453.1"/>
</dbReference>
<dbReference type="Proteomes" id="UP000019591">
    <property type="component" value="Plasmid EAL2_808p"/>
</dbReference>
<keyword evidence="3" id="KW-1185">Reference proteome</keyword>
<dbReference type="PATRIC" id="fig|1286171.3.peg.2811"/>